<evidence type="ECO:0000256" key="10">
    <source>
        <dbReference type="RuleBase" id="RU004008"/>
    </source>
</evidence>
<dbReference type="NCBIfam" id="TIGR01044">
    <property type="entry name" value="rplV_bact"/>
    <property type="match status" value="1"/>
</dbReference>
<dbReference type="Pfam" id="PF00237">
    <property type="entry name" value="Ribosomal_L22"/>
    <property type="match status" value="1"/>
</dbReference>
<comment type="function">
    <text evidence="7 10">This protein binds specifically to 23S rRNA; its binding is stimulated by other ribosomal proteins, e.g., L4, L17, and L20. It is important during the early stages of 50S assembly. It makes multiple contacts with different domains of the 23S rRNA in the assembled 50S subunit and ribosome.</text>
</comment>
<comment type="caution">
    <text evidence="11">The sequence shown here is derived from an EMBL/GenBank/DDBJ whole genome shotgun (WGS) entry which is preliminary data.</text>
</comment>
<evidence type="ECO:0000256" key="5">
    <source>
        <dbReference type="ARBA" id="ARBA00023274"/>
    </source>
</evidence>
<evidence type="ECO:0000256" key="3">
    <source>
        <dbReference type="ARBA" id="ARBA00022884"/>
    </source>
</evidence>
<dbReference type="EMBL" id="NJBN01000005">
    <property type="protein sequence ID" value="TKJ40423.1"/>
    <property type="molecule type" value="Genomic_DNA"/>
</dbReference>
<evidence type="ECO:0000256" key="9">
    <source>
        <dbReference type="RuleBase" id="RU004006"/>
    </source>
</evidence>
<dbReference type="GO" id="GO:0019843">
    <property type="term" value="F:rRNA binding"/>
    <property type="evidence" value="ECO:0007669"/>
    <property type="project" value="UniProtKB-UniRule"/>
</dbReference>
<protein>
    <recommendedName>
        <fullName evidence="6 7">Large ribosomal subunit protein uL22</fullName>
    </recommendedName>
</protein>
<dbReference type="AlphaFoldDB" id="A0A532UZP0"/>
<comment type="subunit">
    <text evidence="7 9">Part of the 50S ribosomal subunit.</text>
</comment>
<organism evidence="11 12">
    <name type="scientific">candidate division LCP-89 bacterium B3_LCP</name>
    <dbReference type="NCBI Taxonomy" id="2012998"/>
    <lineage>
        <taxon>Bacteria</taxon>
        <taxon>Pseudomonadati</taxon>
        <taxon>Bacteria division LCP-89</taxon>
    </lineage>
</organism>
<accession>A0A532UZP0</accession>
<dbReference type="InterPro" id="IPR047867">
    <property type="entry name" value="Ribosomal_uL22_bac/org-type"/>
</dbReference>
<evidence type="ECO:0000256" key="7">
    <source>
        <dbReference type="HAMAP-Rule" id="MF_01331"/>
    </source>
</evidence>
<dbReference type="PANTHER" id="PTHR13501">
    <property type="entry name" value="CHLOROPLAST 50S RIBOSOMAL PROTEIN L22-RELATED"/>
    <property type="match status" value="1"/>
</dbReference>
<keyword evidence="5 7" id="KW-0687">Ribonucleoprotein</keyword>
<evidence type="ECO:0000256" key="6">
    <source>
        <dbReference type="ARBA" id="ARBA00035207"/>
    </source>
</evidence>
<comment type="similarity">
    <text evidence="1 7 8">Belongs to the universal ribosomal protein uL22 family.</text>
</comment>
<proteinExistence type="inferred from homology"/>
<keyword evidence="3 7" id="KW-0694">RNA-binding</keyword>
<dbReference type="HAMAP" id="MF_01331_B">
    <property type="entry name" value="Ribosomal_uL22_B"/>
    <property type="match status" value="1"/>
</dbReference>
<dbReference type="Proteomes" id="UP000319619">
    <property type="component" value="Unassembled WGS sequence"/>
</dbReference>
<dbReference type="InterPro" id="IPR005727">
    <property type="entry name" value="Ribosomal_uL22_bac/chlpt-type"/>
</dbReference>
<dbReference type="GO" id="GO:0003735">
    <property type="term" value="F:structural constituent of ribosome"/>
    <property type="evidence" value="ECO:0007669"/>
    <property type="project" value="InterPro"/>
</dbReference>
<dbReference type="PANTHER" id="PTHR13501:SF8">
    <property type="entry name" value="LARGE RIBOSOMAL SUBUNIT PROTEIN UL22M"/>
    <property type="match status" value="1"/>
</dbReference>
<dbReference type="GO" id="GO:0022625">
    <property type="term" value="C:cytosolic large ribosomal subunit"/>
    <property type="evidence" value="ECO:0007669"/>
    <property type="project" value="TreeGrafter"/>
</dbReference>
<evidence type="ECO:0000256" key="8">
    <source>
        <dbReference type="RuleBase" id="RU004005"/>
    </source>
</evidence>
<evidence type="ECO:0000313" key="12">
    <source>
        <dbReference type="Proteomes" id="UP000319619"/>
    </source>
</evidence>
<keyword evidence="2 7" id="KW-0699">rRNA-binding</keyword>
<evidence type="ECO:0000256" key="1">
    <source>
        <dbReference type="ARBA" id="ARBA00009451"/>
    </source>
</evidence>
<dbReference type="InterPro" id="IPR036394">
    <property type="entry name" value="Ribosomal_uL22_sf"/>
</dbReference>
<gene>
    <name evidence="7" type="primary">rplV</name>
    <name evidence="11" type="ORF">CEE37_08875</name>
</gene>
<evidence type="ECO:0000256" key="4">
    <source>
        <dbReference type="ARBA" id="ARBA00022980"/>
    </source>
</evidence>
<dbReference type="PROSITE" id="PS00464">
    <property type="entry name" value="RIBOSOMAL_L22"/>
    <property type="match status" value="1"/>
</dbReference>
<dbReference type="InterPro" id="IPR018260">
    <property type="entry name" value="Ribosomal_uL22_CS"/>
</dbReference>
<keyword evidence="4 7" id="KW-0689">Ribosomal protein</keyword>
<dbReference type="GO" id="GO:0006412">
    <property type="term" value="P:translation"/>
    <property type="evidence" value="ECO:0007669"/>
    <property type="project" value="UniProtKB-UniRule"/>
</dbReference>
<comment type="function">
    <text evidence="7">The globular domain of the protein is located near the polypeptide exit tunnel on the outside of the subunit, while an extended beta-hairpin is found that lines the wall of the exit tunnel in the center of the 70S ribosome.</text>
</comment>
<name>A0A532UZP0_UNCL8</name>
<evidence type="ECO:0000256" key="2">
    <source>
        <dbReference type="ARBA" id="ARBA00022730"/>
    </source>
</evidence>
<evidence type="ECO:0000313" key="11">
    <source>
        <dbReference type="EMBL" id="TKJ40423.1"/>
    </source>
</evidence>
<dbReference type="Gene3D" id="3.90.470.10">
    <property type="entry name" value="Ribosomal protein L22/L17"/>
    <property type="match status" value="1"/>
</dbReference>
<sequence>MESKAICRYIRIAPRKMKLVADIVRGKKVNDALSQLHFLPKRSSVVVEKTIRSALANMMDREEARDIDIDDALISEIRVNEGPTWKRFRPRAMGRASRIRKRTSHLYVTLTV</sequence>
<reference evidence="11 12" key="1">
    <citation type="submission" date="2017-06" db="EMBL/GenBank/DDBJ databases">
        <title>Novel microbial phyla capable of carbon fixation and sulfur reduction in deep-sea sediments.</title>
        <authorList>
            <person name="Huang J."/>
            <person name="Baker B."/>
            <person name="Wang Y."/>
        </authorList>
    </citation>
    <scope>NUCLEOTIDE SEQUENCE [LARGE SCALE GENOMIC DNA]</scope>
    <source>
        <strain evidence="11">B3_LCP</strain>
    </source>
</reference>
<dbReference type="CDD" id="cd00336">
    <property type="entry name" value="Ribosomal_L22"/>
    <property type="match status" value="1"/>
</dbReference>
<dbReference type="SUPFAM" id="SSF54843">
    <property type="entry name" value="Ribosomal protein L22"/>
    <property type="match status" value="1"/>
</dbReference>
<dbReference type="InterPro" id="IPR001063">
    <property type="entry name" value="Ribosomal_uL22"/>
</dbReference>